<dbReference type="InterPro" id="IPR050492">
    <property type="entry name" value="Bact_metal-bind_prot9"/>
</dbReference>
<dbReference type="GO" id="GO:0046872">
    <property type="term" value="F:metal ion binding"/>
    <property type="evidence" value="ECO:0007669"/>
    <property type="project" value="UniProtKB-KW"/>
</dbReference>
<evidence type="ECO:0000256" key="4">
    <source>
        <dbReference type="ARBA" id="ARBA00022729"/>
    </source>
</evidence>
<feature type="signal peptide" evidence="6">
    <location>
        <begin position="1"/>
        <end position="20"/>
    </location>
</feature>
<dbReference type="GO" id="GO:0030001">
    <property type="term" value="P:metal ion transport"/>
    <property type="evidence" value="ECO:0007669"/>
    <property type="project" value="InterPro"/>
</dbReference>
<organism evidence="7">
    <name type="scientific">Gordonia sp. MP11Mi</name>
    <dbReference type="NCBI Taxonomy" id="3022769"/>
    <lineage>
        <taxon>Bacteria</taxon>
        <taxon>Bacillati</taxon>
        <taxon>Actinomycetota</taxon>
        <taxon>Actinomycetes</taxon>
        <taxon>Mycobacteriales</taxon>
        <taxon>Gordoniaceae</taxon>
        <taxon>Gordonia</taxon>
    </lineage>
</organism>
<dbReference type="AlphaFoldDB" id="A0AA97GUN2"/>
<evidence type="ECO:0000256" key="2">
    <source>
        <dbReference type="ARBA" id="ARBA00022448"/>
    </source>
</evidence>
<reference evidence="7" key="1">
    <citation type="submission" date="2023-06" db="EMBL/GenBank/DDBJ databases">
        <title>Gordonia sp. nov. and Pseudochrobactrum sp. nov., two species isolated from the burying beetle Nicrophorus vespilloides.</title>
        <authorList>
            <person name="Poehlein A."/>
            <person name="Guzman J."/>
            <person name="Daniel R."/>
            <person name="Vilcinskas A."/>
        </authorList>
    </citation>
    <scope>NUCLEOTIDE SEQUENCE</scope>
    <source>
        <strain evidence="7">MP11Mi</strain>
    </source>
</reference>
<keyword evidence="2" id="KW-0813">Transport</keyword>
<keyword evidence="3" id="KW-0479">Metal-binding</keyword>
<dbReference type="Pfam" id="PF01297">
    <property type="entry name" value="ZnuA"/>
    <property type="match status" value="1"/>
</dbReference>
<dbReference type="EMBL" id="CP128986">
    <property type="protein sequence ID" value="WOC11742.1"/>
    <property type="molecule type" value="Genomic_DNA"/>
</dbReference>
<evidence type="ECO:0000256" key="3">
    <source>
        <dbReference type="ARBA" id="ARBA00022723"/>
    </source>
</evidence>
<evidence type="ECO:0008006" key="8">
    <source>
        <dbReference type="Google" id="ProtNLM"/>
    </source>
</evidence>
<feature type="region of interest" description="Disordered" evidence="5">
    <location>
        <begin position="113"/>
        <end position="142"/>
    </location>
</feature>
<dbReference type="Gene3D" id="3.40.50.1980">
    <property type="entry name" value="Nitrogenase molybdenum iron protein domain"/>
    <property type="match status" value="2"/>
</dbReference>
<dbReference type="SUPFAM" id="SSF53807">
    <property type="entry name" value="Helical backbone' metal receptor"/>
    <property type="match status" value="1"/>
</dbReference>
<feature type="compositionally biased region" description="Basic and acidic residues" evidence="5">
    <location>
        <begin position="115"/>
        <end position="142"/>
    </location>
</feature>
<proteinExistence type="predicted"/>
<name>A0AA97GUN2_9ACTN</name>
<gene>
    <name evidence="7" type="ORF">MP11Mi_08190</name>
</gene>
<protein>
    <recommendedName>
        <fullName evidence="8">ABC transporter substrate-binding protein</fullName>
    </recommendedName>
</protein>
<dbReference type="PANTHER" id="PTHR42953">
    <property type="entry name" value="HIGH-AFFINITY ZINC UPTAKE SYSTEM PROTEIN ZNUA-RELATED"/>
    <property type="match status" value="1"/>
</dbReference>
<feature type="chain" id="PRO_5041742331" description="ABC transporter substrate-binding protein" evidence="6">
    <location>
        <begin position="21"/>
        <end position="318"/>
    </location>
</feature>
<evidence type="ECO:0000256" key="5">
    <source>
        <dbReference type="SAM" id="MobiDB-lite"/>
    </source>
</evidence>
<evidence type="ECO:0000256" key="6">
    <source>
        <dbReference type="SAM" id="SignalP"/>
    </source>
</evidence>
<evidence type="ECO:0000313" key="7">
    <source>
        <dbReference type="EMBL" id="WOC11742.1"/>
    </source>
</evidence>
<dbReference type="PROSITE" id="PS51257">
    <property type="entry name" value="PROKAR_LIPOPROTEIN"/>
    <property type="match status" value="1"/>
</dbReference>
<dbReference type="InterPro" id="IPR006127">
    <property type="entry name" value="ZnuA-like"/>
</dbReference>
<accession>A0AA97GUN2</accession>
<sequence>MPSVRRFRLAAALASTAVLTAGLVACGEDSGPQDTDHPVVVASTNVWASVASAVAGDDADVTALFNSTDGDPHEFEPTNADAARVLDANVIVMNGGHYDAYMERIAAGAKGHKVSALDDDGHDHDHEDGTHSDEGHAGHDHASTEHAFYTLPVVADTADEIANSLAEVAPAHADEYRANAKAFRTEIDGLRGRMAKLGSEHPNTKVAATEPLATTLLSEAGITDIAPAGFTAAVEEGQSPSAADRATFDDLLHARKVSALIYNVQSVDPATESVLSTAKSSGVPVLKFTESLPEGTHSYVAWQSAQITQLEEALNTRE</sequence>
<dbReference type="RefSeq" id="WP_420041026.1">
    <property type="nucleotide sequence ID" value="NZ_CP128986.1"/>
</dbReference>
<keyword evidence="4 6" id="KW-0732">Signal</keyword>
<dbReference type="GO" id="GO:0030313">
    <property type="term" value="C:cell envelope"/>
    <property type="evidence" value="ECO:0007669"/>
    <property type="project" value="UniProtKB-SubCell"/>
</dbReference>
<evidence type="ECO:0000256" key="1">
    <source>
        <dbReference type="ARBA" id="ARBA00004196"/>
    </source>
</evidence>
<dbReference type="PANTHER" id="PTHR42953:SF1">
    <property type="entry name" value="METAL-BINDING PROTEIN HI_0362-RELATED"/>
    <property type="match status" value="1"/>
</dbReference>
<comment type="subcellular location">
    <subcellularLocation>
        <location evidence="1">Cell envelope</location>
    </subcellularLocation>
</comment>